<dbReference type="PANTHER" id="PTHR34220">
    <property type="entry name" value="SENSOR HISTIDINE KINASE YPDA"/>
    <property type="match status" value="1"/>
</dbReference>
<dbReference type="Gene3D" id="3.30.565.10">
    <property type="entry name" value="Histidine kinase-like ATPase, C-terminal domain"/>
    <property type="match status" value="1"/>
</dbReference>
<sequence>MPPPADRPAAYLNDRWFLLLGIPTLALLVLLPRGLLQVPSVPEALGAWGVSLGITTTFWLAGRQLWRLLLRRFPRVEQTARRLWWLALINTSITAVVTLGIGLLAAGAQGGYLTGRGYLSEFGLNMVPTVVVQLIYESWHLFQQWKQNLRRAEQLQRAGVQSQLEALQSQLDPHFLFNSLNTLSALVEPENEAAQQFLEQLADVYRYVLQAREKPTVPLSEELEFVDTYLALHKTRFRDNLHVTTTIPAALLARQVAPLSVQLLVENALKHNVASREHPLELRIWADAGLQVLVVENTLRPRTAGLAPGTGTGLRNVRHRYELLQAATPVTVSADDGWFRVQLPLLMR</sequence>
<keyword evidence="1" id="KW-0472">Membrane</keyword>
<feature type="transmembrane region" description="Helical" evidence="1">
    <location>
        <begin position="16"/>
        <end position="33"/>
    </location>
</feature>
<evidence type="ECO:0000313" key="3">
    <source>
        <dbReference type="EMBL" id="WBA43697.1"/>
    </source>
</evidence>
<evidence type="ECO:0000256" key="1">
    <source>
        <dbReference type="SAM" id="Phobius"/>
    </source>
</evidence>
<feature type="transmembrane region" description="Helical" evidence="1">
    <location>
        <begin position="45"/>
        <end position="62"/>
    </location>
</feature>
<dbReference type="GO" id="GO:0016301">
    <property type="term" value="F:kinase activity"/>
    <property type="evidence" value="ECO:0007669"/>
    <property type="project" value="UniProtKB-KW"/>
</dbReference>
<organism evidence="3 4">
    <name type="scientific">Hymenobacter canadensis</name>
    <dbReference type="NCBI Taxonomy" id="2999067"/>
    <lineage>
        <taxon>Bacteria</taxon>
        <taxon>Pseudomonadati</taxon>
        <taxon>Bacteroidota</taxon>
        <taxon>Cytophagia</taxon>
        <taxon>Cytophagales</taxon>
        <taxon>Hymenobacteraceae</taxon>
        <taxon>Hymenobacter</taxon>
    </lineage>
</organism>
<protein>
    <submittedName>
        <fullName evidence="3">Histidine kinase</fullName>
    </submittedName>
</protein>
<proteinExistence type="predicted"/>
<keyword evidence="4" id="KW-1185">Reference proteome</keyword>
<dbReference type="EMBL" id="CP114767">
    <property type="protein sequence ID" value="WBA43697.1"/>
    <property type="molecule type" value="Genomic_DNA"/>
</dbReference>
<dbReference type="InterPro" id="IPR010559">
    <property type="entry name" value="Sig_transdc_His_kin_internal"/>
</dbReference>
<evidence type="ECO:0000259" key="2">
    <source>
        <dbReference type="Pfam" id="PF06580"/>
    </source>
</evidence>
<evidence type="ECO:0000313" key="4">
    <source>
        <dbReference type="Proteomes" id="UP001211005"/>
    </source>
</evidence>
<reference evidence="3 4" key="1">
    <citation type="submission" date="2022-12" db="EMBL/GenBank/DDBJ databases">
        <title>Hymenobacter canadensis sp. nov. isolated from lake water of the Cambridge Bay, Canada.</title>
        <authorList>
            <person name="Kim W.H."/>
            <person name="Lee Y.M."/>
        </authorList>
    </citation>
    <scope>NUCLEOTIDE SEQUENCE [LARGE SCALE GENOMIC DNA]</scope>
    <source>
        <strain evidence="3 4">PAMC 29467</strain>
    </source>
</reference>
<keyword evidence="1" id="KW-1133">Transmembrane helix</keyword>
<keyword evidence="1" id="KW-0812">Transmembrane</keyword>
<dbReference type="Pfam" id="PF06580">
    <property type="entry name" value="His_kinase"/>
    <property type="match status" value="1"/>
</dbReference>
<accession>A0ABY7LTG7</accession>
<dbReference type="RefSeq" id="WP_269561733.1">
    <property type="nucleotide sequence ID" value="NZ_CP114767.1"/>
</dbReference>
<name>A0ABY7LTG7_9BACT</name>
<feature type="transmembrane region" description="Helical" evidence="1">
    <location>
        <begin position="83"/>
        <end position="106"/>
    </location>
</feature>
<dbReference type="PANTHER" id="PTHR34220:SF7">
    <property type="entry name" value="SENSOR HISTIDINE KINASE YPDA"/>
    <property type="match status" value="1"/>
</dbReference>
<keyword evidence="3" id="KW-0808">Transferase</keyword>
<dbReference type="InterPro" id="IPR036890">
    <property type="entry name" value="HATPase_C_sf"/>
</dbReference>
<dbReference type="InterPro" id="IPR050640">
    <property type="entry name" value="Bact_2-comp_sensor_kinase"/>
</dbReference>
<feature type="domain" description="Signal transduction histidine kinase internal region" evidence="2">
    <location>
        <begin position="163"/>
        <end position="241"/>
    </location>
</feature>
<dbReference type="SUPFAM" id="SSF55874">
    <property type="entry name" value="ATPase domain of HSP90 chaperone/DNA topoisomerase II/histidine kinase"/>
    <property type="match status" value="1"/>
</dbReference>
<keyword evidence="3" id="KW-0418">Kinase</keyword>
<dbReference type="Proteomes" id="UP001211005">
    <property type="component" value="Chromosome"/>
</dbReference>
<gene>
    <name evidence="3" type="ORF">O3303_09030</name>
</gene>